<sequence>MKNSFVDALEEDDLAAMRAAPKVDLHCHAFFSTRRHNLEARLGCRLEPPPEKMNKLGGMIVYAMDVLDPHLRNRETIEFVAESALRDAIGDGVVLVEISFDIRRAAYYADGLTGVVGHLRKLVSRFQSQIELRPELGIPRQAASDPELMSVAHEAIGLGFFQSIDLYDHQEGCEPEDVESLYVEAKAAGMKLKAHVGEFGGAEEVRRTVEFLELDEVQHGIGAAESVEVMRWLAVNRIRLNVCPTSNVMLDAVPDMARHPIRLLFDHGVPVTVNSDDPMIFDQSVSDEYRNLYRAGVFSADELDGIRRASLEGVVDRVAN</sequence>
<comment type="similarity">
    <text evidence="2">Belongs to the metallo-dependent hydrolases superfamily. Adenosine and AMP deaminases family.</text>
</comment>
<organism evidence="7">
    <name type="scientific">Caldilineaceae bacterium SB0664_bin_27</name>
    <dbReference type="NCBI Taxonomy" id="2605260"/>
    <lineage>
        <taxon>Bacteria</taxon>
        <taxon>Bacillati</taxon>
        <taxon>Chloroflexota</taxon>
        <taxon>Caldilineae</taxon>
        <taxon>Caldilineales</taxon>
        <taxon>Caldilineaceae</taxon>
    </lineage>
</organism>
<keyword evidence="5" id="KW-0862">Zinc</keyword>
<name>A0A6B0YQF1_9CHLR</name>
<evidence type="ECO:0000313" key="7">
    <source>
        <dbReference type="EMBL" id="MXY92012.1"/>
    </source>
</evidence>
<evidence type="ECO:0000256" key="4">
    <source>
        <dbReference type="ARBA" id="ARBA00022801"/>
    </source>
</evidence>
<keyword evidence="4" id="KW-0378">Hydrolase</keyword>
<proteinExistence type="inferred from homology"/>
<dbReference type="GO" id="GO:0019239">
    <property type="term" value="F:deaminase activity"/>
    <property type="evidence" value="ECO:0007669"/>
    <property type="project" value="InterPro"/>
</dbReference>
<dbReference type="Gene3D" id="3.20.20.140">
    <property type="entry name" value="Metal-dependent hydrolases"/>
    <property type="match status" value="1"/>
</dbReference>
<evidence type="ECO:0000256" key="5">
    <source>
        <dbReference type="ARBA" id="ARBA00022833"/>
    </source>
</evidence>
<accession>A0A6B0YQF1</accession>
<feature type="domain" description="Adenosine deaminase" evidence="6">
    <location>
        <begin position="71"/>
        <end position="313"/>
    </location>
</feature>
<evidence type="ECO:0000256" key="1">
    <source>
        <dbReference type="ARBA" id="ARBA00001947"/>
    </source>
</evidence>
<dbReference type="GO" id="GO:0046872">
    <property type="term" value="F:metal ion binding"/>
    <property type="evidence" value="ECO:0007669"/>
    <property type="project" value="UniProtKB-KW"/>
</dbReference>
<gene>
    <name evidence="7" type="ORF">F4Y42_01035</name>
</gene>
<dbReference type="GO" id="GO:0016814">
    <property type="term" value="F:hydrolase activity, acting on carbon-nitrogen (but not peptide) bonds, in cyclic amidines"/>
    <property type="evidence" value="ECO:0007669"/>
    <property type="project" value="UniProtKB-ARBA"/>
</dbReference>
<dbReference type="InterPro" id="IPR032466">
    <property type="entry name" value="Metal_Hydrolase"/>
</dbReference>
<keyword evidence="3" id="KW-0479">Metal-binding</keyword>
<evidence type="ECO:0000256" key="3">
    <source>
        <dbReference type="ARBA" id="ARBA00022723"/>
    </source>
</evidence>
<dbReference type="AlphaFoldDB" id="A0A6B0YQF1"/>
<evidence type="ECO:0000259" key="6">
    <source>
        <dbReference type="Pfam" id="PF00962"/>
    </source>
</evidence>
<dbReference type="PANTHER" id="PTHR43114">
    <property type="entry name" value="ADENINE DEAMINASE"/>
    <property type="match status" value="1"/>
</dbReference>
<dbReference type="SUPFAM" id="SSF51556">
    <property type="entry name" value="Metallo-dependent hydrolases"/>
    <property type="match status" value="1"/>
</dbReference>
<protein>
    <submittedName>
        <fullName evidence="7">Adenosine deaminase</fullName>
    </submittedName>
</protein>
<dbReference type="Pfam" id="PF00962">
    <property type="entry name" value="A_deaminase"/>
    <property type="match status" value="1"/>
</dbReference>
<dbReference type="InterPro" id="IPR006330">
    <property type="entry name" value="Ado/ade_deaminase"/>
</dbReference>
<dbReference type="InterPro" id="IPR001365">
    <property type="entry name" value="A_deaminase_dom"/>
</dbReference>
<dbReference type="PANTHER" id="PTHR43114:SF6">
    <property type="entry name" value="ADENINE DEAMINASE"/>
    <property type="match status" value="1"/>
</dbReference>
<dbReference type="EMBL" id="VXRG01000008">
    <property type="protein sequence ID" value="MXY92012.1"/>
    <property type="molecule type" value="Genomic_DNA"/>
</dbReference>
<comment type="caution">
    <text evidence="7">The sequence shown here is derived from an EMBL/GenBank/DDBJ whole genome shotgun (WGS) entry which is preliminary data.</text>
</comment>
<evidence type="ECO:0000256" key="2">
    <source>
        <dbReference type="ARBA" id="ARBA00006676"/>
    </source>
</evidence>
<comment type="cofactor">
    <cofactor evidence="1">
        <name>Zn(2+)</name>
        <dbReference type="ChEBI" id="CHEBI:29105"/>
    </cofactor>
</comment>
<reference evidence="7" key="1">
    <citation type="submission" date="2019-09" db="EMBL/GenBank/DDBJ databases">
        <title>Characterisation of the sponge microbiome using genome-centric metagenomics.</title>
        <authorList>
            <person name="Engelberts J.P."/>
            <person name="Robbins S.J."/>
            <person name="De Goeij J.M."/>
            <person name="Aranda M."/>
            <person name="Bell S.C."/>
            <person name="Webster N.S."/>
        </authorList>
    </citation>
    <scope>NUCLEOTIDE SEQUENCE</scope>
    <source>
        <strain evidence="7">SB0664_bin_27</strain>
    </source>
</reference>